<evidence type="ECO:0000313" key="15">
    <source>
        <dbReference type="Proteomes" id="UP001183629"/>
    </source>
</evidence>
<comment type="subcellular location">
    <subcellularLocation>
        <location evidence="2 10">Cytoplasm</location>
    </subcellularLocation>
</comment>
<evidence type="ECO:0000256" key="5">
    <source>
        <dbReference type="ARBA" id="ARBA00022741"/>
    </source>
</evidence>
<dbReference type="InterPro" id="IPR013758">
    <property type="entry name" value="Topo_IIA_A/C_ab"/>
</dbReference>
<dbReference type="FunFam" id="3.90.199.10:FF:000001">
    <property type="entry name" value="DNA gyrase subunit A"/>
    <property type="match status" value="1"/>
</dbReference>
<dbReference type="Pfam" id="PF03989">
    <property type="entry name" value="DNA_gyraseA_C"/>
    <property type="match status" value="6"/>
</dbReference>
<keyword evidence="15" id="KW-1185">Reference proteome</keyword>
<dbReference type="InterPro" id="IPR013757">
    <property type="entry name" value="Topo_IIA_A_a_sf"/>
</dbReference>
<dbReference type="Gene3D" id="2.120.10.90">
    <property type="entry name" value="DNA gyrase/topoisomerase IV, subunit A, C-terminal"/>
    <property type="match status" value="1"/>
</dbReference>
<feature type="short sequence motif" description="GyrA-box" evidence="10">
    <location>
        <begin position="550"/>
        <end position="556"/>
    </location>
</feature>
<feature type="compositionally biased region" description="Polar residues" evidence="12">
    <location>
        <begin position="1"/>
        <end position="11"/>
    </location>
</feature>
<dbReference type="GO" id="GO:0005737">
    <property type="term" value="C:cytoplasm"/>
    <property type="evidence" value="ECO:0007669"/>
    <property type="project" value="UniProtKB-SubCell"/>
</dbReference>
<dbReference type="NCBIfam" id="NF004044">
    <property type="entry name" value="PRK05561.1"/>
    <property type="match status" value="1"/>
</dbReference>
<dbReference type="Gene3D" id="3.90.199.10">
    <property type="entry name" value="Topoisomerase II, domain 5"/>
    <property type="match status" value="1"/>
</dbReference>
<keyword evidence="9 10" id="KW-0413">Isomerase</keyword>
<dbReference type="GO" id="GO:0034335">
    <property type="term" value="F:DNA negative supercoiling activity"/>
    <property type="evidence" value="ECO:0007669"/>
    <property type="project" value="UniProtKB-ARBA"/>
</dbReference>
<dbReference type="InterPro" id="IPR002205">
    <property type="entry name" value="Topo_IIA_dom_A"/>
</dbReference>
<reference evidence="14 15" key="1">
    <citation type="submission" date="2023-07" db="EMBL/GenBank/DDBJ databases">
        <title>Sequencing the genomes of 1000 actinobacteria strains.</title>
        <authorList>
            <person name="Klenk H.-P."/>
        </authorList>
    </citation>
    <scope>NUCLEOTIDE SEQUENCE [LARGE SCALE GENOMIC DNA]</scope>
    <source>
        <strain evidence="14 15">DSM 44711</strain>
    </source>
</reference>
<proteinExistence type="inferred from homology"/>
<feature type="region of interest" description="Disordered" evidence="12">
    <location>
        <begin position="1"/>
        <end position="23"/>
    </location>
</feature>
<evidence type="ECO:0000256" key="9">
    <source>
        <dbReference type="ARBA" id="ARBA00023235"/>
    </source>
</evidence>
<dbReference type="SMART" id="SM00434">
    <property type="entry name" value="TOP4c"/>
    <property type="match status" value="1"/>
</dbReference>
<dbReference type="PROSITE" id="PS52040">
    <property type="entry name" value="TOPO_IIA"/>
    <property type="match status" value="1"/>
</dbReference>
<name>A0AAE4CTM6_9ACTN</name>
<dbReference type="InterPro" id="IPR005743">
    <property type="entry name" value="GyrA"/>
</dbReference>
<comment type="miscellaneous">
    <text evidence="10">Few gyrases are as efficient as E.coli at forming negative supercoils. Not all organisms have 2 type II topoisomerases; in organisms with a single type II topoisomerase this enzyme also has to decatenate newly replicated chromosomes.</text>
</comment>
<dbReference type="GO" id="GO:0005524">
    <property type="term" value="F:ATP binding"/>
    <property type="evidence" value="ECO:0007669"/>
    <property type="project" value="UniProtKB-UniRule"/>
</dbReference>
<comment type="catalytic activity">
    <reaction evidence="1 10 11">
        <text>ATP-dependent breakage, passage and rejoining of double-stranded DNA.</text>
        <dbReference type="EC" id="5.6.2.2"/>
    </reaction>
</comment>
<keyword evidence="8 10" id="KW-0238">DNA-binding</keyword>
<dbReference type="EMBL" id="JAVDYC010000001">
    <property type="protein sequence ID" value="MDR7323577.1"/>
    <property type="molecule type" value="Genomic_DNA"/>
</dbReference>
<dbReference type="GO" id="GO:0006261">
    <property type="term" value="P:DNA-templated DNA replication"/>
    <property type="evidence" value="ECO:0007669"/>
    <property type="project" value="UniProtKB-UniRule"/>
</dbReference>
<keyword evidence="4 10" id="KW-0963">Cytoplasm</keyword>
<evidence type="ECO:0000313" key="14">
    <source>
        <dbReference type="EMBL" id="MDR7323577.1"/>
    </source>
</evidence>
<keyword evidence="6 10" id="KW-0067">ATP-binding</keyword>
<evidence type="ECO:0000256" key="11">
    <source>
        <dbReference type="PROSITE-ProRule" id="PRU01384"/>
    </source>
</evidence>
<dbReference type="Gene3D" id="3.30.1360.40">
    <property type="match status" value="1"/>
</dbReference>
<evidence type="ECO:0000256" key="6">
    <source>
        <dbReference type="ARBA" id="ARBA00022840"/>
    </source>
</evidence>
<comment type="similarity">
    <text evidence="3 10">Belongs to the type II topoisomerase GyrA/ParC subunit family.</text>
</comment>
<evidence type="ECO:0000256" key="8">
    <source>
        <dbReference type="ARBA" id="ARBA00023125"/>
    </source>
</evidence>
<feature type="domain" description="Topo IIA-type catalytic" evidence="13">
    <location>
        <begin position="54"/>
        <end position="523"/>
    </location>
</feature>
<comment type="subunit">
    <text evidence="10">Heterotetramer, composed of two GyrA and two GyrB chains. In the heterotetramer, GyrA contains the active site tyrosine that forms a transient covalent intermediate with DNA, while GyrB binds cofactors and catalyzes ATP hydrolysis.</text>
</comment>
<dbReference type="Proteomes" id="UP001183629">
    <property type="component" value="Unassembled WGS sequence"/>
</dbReference>
<keyword evidence="5 10" id="KW-0547">Nucleotide-binding</keyword>
<dbReference type="GO" id="GO:0009330">
    <property type="term" value="C:DNA topoisomerase type II (double strand cut, ATP-hydrolyzing) complex"/>
    <property type="evidence" value="ECO:0007669"/>
    <property type="project" value="TreeGrafter"/>
</dbReference>
<evidence type="ECO:0000259" key="13">
    <source>
        <dbReference type="PROSITE" id="PS52040"/>
    </source>
</evidence>
<dbReference type="InterPro" id="IPR013760">
    <property type="entry name" value="Topo_IIA-like_dom_sf"/>
</dbReference>
<dbReference type="GO" id="GO:0003677">
    <property type="term" value="F:DNA binding"/>
    <property type="evidence" value="ECO:0007669"/>
    <property type="project" value="UniProtKB-UniRule"/>
</dbReference>
<dbReference type="FunFam" id="2.120.10.90:FF:000001">
    <property type="entry name" value="DNA gyrase subunit A"/>
    <property type="match status" value="1"/>
</dbReference>
<dbReference type="RefSeq" id="WP_310415689.1">
    <property type="nucleotide sequence ID" value="NZ_JAVDYC010000001.1"/>
</dbReference>
<evidence type="ECO:0000256" key="4">
    <source>
        <dbReference type="ARBA" id="ARBA00022490"/>
    </source>
</evidence>
<dbReference type="EC" id="5.6.2.2" evidence="10"/>
<comment type="caution">
    <text evidence="14">The sequence shown here is derived from an EMBL/GenBank/DDBJ whole genome shotgun (WGS) entry which is preliminary data.</text>
</comment>
<accession>A0AAE4CTM6</accession>
<evidence type="ECO:0000256" key="3">
    <source>
        <dbReference type="ARBA" id="ARBA00008263"/>
    </source>
</evidence>
<dbReference type="GO" id="GO:0005694">
    <property type="term" value="C:chromosome"/>
    <property type="evidence" value="ECO:0007669"/>
    <property type="project" value="InterPro"/>
</dbReference>
<evidence type="ECO:0000256" key="2">
    <source>
        <dbReference type="ARBA" id="ARBA00004496"/>
    </source>
</evidence>
<feature type="active site" description="O-(5'-phospho-DNA)-tyrosine intermediate" evidence="10 11">
    <location>
        <position position="142"/>
    </location>
</feature>
<dbReference type="PANTHER" id="PTHR43493">
    <property type="entry name" value="DNA GYRASE/TOPOISOMERASE SUBUNIT A"/>
    <property type="match status" value="1"/>
</dbReference>
<dbReference type="Pfam" id="PF00521">
    <property type="entry name" value="DNA_topoisoIV"/>
    <property type="match status" value="1"/>
</dbReference>
<dbReference type="FunFam" id="3.30.1360.40:FF:000008">
    <property type="entry name" value="DNA topoisomerase (ATP-hydrolyzing)"/>
    <property type="match status" value="1"/>
</dbReference>
<comment type="function">
    <text evidence="10">A type II topoisomerase that negatively supercoils closed circular double-stranded (ds) DNA in an ATP-dependent manner to modulate DNA topology and maintain chromosomes in an underwound state. Negative supercoiling favors strand separation, and DNA replication, transcription, recombination and repair, all of which involve strand separation. Also able to catalyze the interconversion of other topological isomers of dsDNA rings, including catenanes and knotted rings. Type II topoisomerases break and join 2 DNA strands simultaneously in an ATP-dependent manner.</text>
</comment>
<dbReference type="Gene3D" id="1.10.268.10">
    <property type="entry name" value="Topoisomerase, domain 3"/>
    <property type="match status" value="1"/>
</dbReference>
<evidence type="ECO:0000256" key="1">
    <source>
        <dbReference type="ARBA" id="ARBA00000185"/>
    </source>
</evidence>
<organism evidence="14 15">
    <name type="scientific">Catenuloplanes niger</name>
    <dbReference type="NCBI Taxonomy" id="587534"/>
    <lineage>
        <taxon>Bacteria</taxon>
        <taxon>Bacillati</taxon>
        <taxon>Actinomycetota</taxon>
        <taxon>Actinomycetes</taxon>
        <taxon>Micromonosporales</taxon>
        <taxon>Micromonosporaceae</taxon>
        <taxon>Catenuloplanes</taxon>
    </lineage>
</organism>
<gene>
    <name evidence="10" type="primary">gyrA</name>
    <name evidence="14" type="ORF">J2S44_003827</name>
</gene>
<evidence type="ECO:0000256" key="10">
    <source>
        <dbReference type="HAMAP-Rule" id="MF_01897"/>
    </source>
</evidence>
<dbReference type="CDD" id="cd00187">
    <property type="entry name" value="TOP4c"/>
    <property type="match status" value="1"/>
</dbReference>
<dbReference type="InterPro" id="IPR035516">
    <property type="entry name" value="Gyrase/topoIV_suA_C"/>
</dbReference>
<evidence type="ECO:0000256" key="12">
    <source>
        <dbReference type="SAM" id="MobiDB-lite"/>
    </source>
</evidence>
<evidence type="ECO:0000256" key="7">
    <source>
        <dbReference type="ARBA" id="ARBA00023029"/>
    </source>
</evidence>
<dbReference type="PANTHER" id="PTHR43493:SF5">
    <property type="entry name" value="DNA GYRASE SUBUNIT A, CHLOROPLASTIC_MITOCHONDRIAL"/>
    <property type="match status" value="1"/>
</dbReference>
<dbReference type="InterPro" id="IPR050220">
    <property type="entry name" value="Type_II_DNA_Topoisomerases"/>
</dbReference>
<dbReference type="SUPFAM" id="SSF56719">
    <property type="entry name" value="Type II DNA topoisomerase"/>
    <property type="match status" value="1"/>
</dbReference>
<dbReference type="FunFam" id="1.10.268.10:FF:000001">
    <property type="entry name" value="DNA gyrase subunit A"/>
    <property type="match status" value="1"/>
</dbReference>
<keyword evidence="7 10" id="KW-0799">Topoisomerase</keyword>
<protein>
    <recommendedName>
        <fullName evidence="10">DNA gyrase subunit A</fullName>
        <ecNumber evidence="10">5.6.2.2</ecNumber>
    </recommendedName>
</protein>
<sequence>MTDTPESTGSEQPEESAVPAAVDAGGRIEPVGLEVEMQRSYLDYAMSVIVGRALPDVRDGLKPVHRKILYAMYDSGYRPDRGYVKCSRVVGDVMGQFHPHGDSSIYDALVRMAQNWSLRYPLVDGNGNFGSPGNDPAAAMRYTECKLDPLAMEMLRDIDEDTVDMQDNYDGRAKEPTILPSRIPNLLVNGSEGIAVGMATKIPPHNLREIAAAVQWCLENPDVDEAETLEALIGIVKGPDFPTNGMIVGTQAIQDAYRTGRGSIRMRAVVEVEEDAKGRTSLVVSELPYQVNPDNLAERMADLIKEGKLTGIADIRDESSGRTGMRLVVVLKRDAIAKVVLNNLYKHTQLQETFGANMLALVDGVPRTLNLAQFIRYYVDHQMEVIRRRTAYRLRKAEERAHILRGLVKALDMLDEVIALIRRSPTVEDSRQGLMSLLDVDEIQATAILDMQLRRLAALERQKIIDELAKIEIEIADLKDILAKPERQRTIISDELGETVAKWGDERRTQIIPFDGEVSMEDLIAREDVVVTITRTGYAKRTKVDLYRSQKRGGKGVSGATLRQDDIVSHFFVTSTHSWMLFFTNKGRVYRAKAYELPEASRTARGQHVANLLAFQPEEHIAQVIVIPGYDIAPYLVLATKEGLVKKTRLGEFDSNRSGGIIAINLREEDELVGAALAGPGDHLLLVSKKAQAIRFEATDDTLRPMGRATSGVIGMRFSEDDELLAMEVVREGMDVLVATNGGYAKRTPIEEYPVQGRGGKGVLTAKITERRGGLVGAVVINPDDELFAITSNGGVIRTPVKPVRRTRDRNTMGVKLMDLPEGVTIVAIARNADEPDEQD</sequence>
<dbReference type="GO" id="GO:0006265">
    <property type="term" value="P:DNA topological change"/>
    <property type="evidence" value="ECO:0007669"/>
    <property type="project" value="UniProtKB-UniRule"/>
</dbReference>
<dbReference type="NCBIfam" id="NF004043">
    <property type="entry name" value="PRK05560.1"/>
    <property type="match status" value="1"/>
</dbReference>
<dbReference type="NCBIfam" id="TIGR01063">
    <property type="entry name" value="gyrA"/>
    <property type="match status" value="1"/>
</dbReference>
<dbReference type="AlphaFoldDB" id="A0AAE4CTM6"/>
<dbReference type="HAMAP" id="MF_01897">
    <property type="entry name" value="GyrA"/>
    <property type="match status" value="1"/>
</dbReference>
<dbReference type="SUPFAM" id="SSF101904">
    <property type="entry name" value="GyrA/ParC C-terminal domain-like"/>
    <property type="match status" value="1"/>
</dbReference>
<dbReference type="InterPro" id="IPR006691">
    <property type="entry name" value="GyrA/parC_rep"/>
</dbReference>